<evidence type="ECO:0000313" key="7">
    <source>
        <dbReference type="EMBL" id="MFC4294387.1"/>
    </source>
</evidence>
<protein>
    <recommendedName>
        <fullName evidence="2">precorrin-2 dehydrogenase</fullName>
        <ecNumber evidence="2">1.3.1.76</ecNumber>
    </recommendedName>
</protein>
<dbReference type="SUPFAM" id="SSF53790">
    <property type="entry name" value="Tetrapyrrole methylase"/>
    <property type="match status" value="1"/>
</dbReference>
<keyword evidence="8" id="KW-1185">Reference proteome</keyword>
<name>A0ABV8RM40_9SPHN</name>
<dbReference type="SUPFAM" id="SSF51735">
    <property type="entry name" value="NAD(P)-binding Rossmann-fold domains"/>
    <property type="match status" value="1"/>
</dbReference>
<evidence type="ECO:0000256" key="5">
    <source>
        <dbReference type="ARBA" id="ARBA00023244"/>
    </source>
</evidence>
<evidence type="ECO:0000256" key="6">
    <source>
        <dbReference type="ARBA" id="ARBA00047561"/>
    </source>
</evidence>
<evidence type="ECO:0000256" key="3">
    <source>
        <dbReference type="ARBA" id="ARBA00023002"/>
    </source>
</evidence>
<gene>
    <name evidence="7" type="ORF">ACFO0A_04865</name>
</gene>
<sequence length="265" mass="28329">MHSLPLFHRVAGQPVIVVGEGDAAQAKRRMVERAGAHVVGIDDRNARLAFVALEDAERCEALARELRSRAVLVNVVDQPALCDFTVPALVEREPLLVAIATGGASAGLAKAVRLRIERLLPPTAGALAAALGSARGALRARWPDAGERRRALDQALSENGPLDPFSDGASDRVQTWLASPHDERPGRAEIIRLRSGDPDDLTLREARLLGSADVVRHDGRVTTEILDRARADARRELLVATAERISAPSGALVVVIYGPESPAEC</sequence>
<dbReference type="InterPro" id="IPR014777">
    <property type="entry name" value="4pyrrole_Mease_sub1"/>
</dbReference>
<dbReference type="RefSeq" id="WP_379537839.1">
    <property type="nucleotide sequence ID" value="NZ_JBHSDR010000003.1"/>
</dbReference>
<dbReference type="Proteomes" id="UP001595828">
    <property type="component" value="Unassembled WGS sequence"/>
</dbReference>
<dbReference type="PANTHER" id="PTHR35330">
    <property type="entry name" value="SIROHEME BIOSYNTHESIS PROTEIN MET8"/>
    <property type="match status" value="1"/>
</dbReference>
<dbReference type="PANTHER" id="PTHR35330:SF1">
    <property type="entry name" value="SIROHEME BIOSYNTHESIS PROTEIN MET8"/>
    <property type="match status" value="1"/>
</dbReference>
<evidence type="ECO:0000256" key="2">
    <source>
        <dbReference type="ARBA" id="ARBA00012400"/>
    </source>
</evidence>
<dbReference type="InterPro" id="IPR036291">
    <property type="entry name" value="NAD(P)-bd_dom_sf"/>
</dbReference>
<dbReference type="SUPFAM" id="SSF75615">
    <property type="entry name" value="Siroheme synthase middle domains-like"/>
    <property type="match status" value="1"/>
</dbReference>
<keyword evidence="4" id="KW-0520">NAD</keyword>
<keyword evidence="3" id="KW-0560">Oxidoreductase</keyword>
<accession>A0ABV8RM40</accession>
<comment type="caution">
    <text evidence="7">The sequence shown here is derived from an EMBL/GenBank/DDBJ whole genome shotgun (WGS) entry which is preliminary data.</text>
</comment>
<dbReference type="Gene3D" id="3.40.1010.10">
    <property type="entry name" value="Cobalt-precorrin-4 Transmethylase, Domain 1"/>
    <property type="match status" value="1"/>
</dbReference>
<dbReference type="Gene3D" id="3.30.160.110">
    <property type="entry name" value="Siroheme synthase, domain 2"/>
    <property type="match status" value="1"/>
</dbReference>
<evidence type="ECO:0000256" key="1">
    <source>
        <dbReference type="ARBA" id="ARBA00005010"/>
    </source>
</evidence>
<proteinExistence type="predicted"/>
<dbReference type="InterPro" id="IPR035996">
    <property type="entry name" value="4pyrrol_Methylase_sf"/>
</dbReference>
<dbReference type="InterPro" id="IPR006367">
    <property type="entry name" value="Sirohaem_synthase_N"/>
</dbReference>
<evidence type="ECO:0000256" key="4">
    <source>
        <dbReference type="ARBA" id="ARBA00023027"/>
    </source>
</evidence>
<dbReference type="EMBL" id="JBHSDR010000003">
    <property type="protein sequence ID" value="MFC4294387.1"/>
    <property type="molecule type" value="Genomic_DNA"/>
</dbReference>
<dbReference type="EC" id="1.3.1.76" evidence="2"/>
<organism evidence="7 8">
    <name type="scientific">Novosphingobium tardum</name>
    <dbReference type="NCBI Taxonomy" id="1538021"/>
    <lineage>
        <taxon>Bacteria</taxon>
        <taxon>Pseudomonadati</taxon>
        <taxon>Pseudomonadota</taxon>
        <taxon>Alphaproteobacteria</taxon>
        <taxon>Sphingomonadales</taxon>
        <taxon>Sphingomonadaceae</taxon>
        <taxon>Novosphingobium</taxon>
    </lineage>
</organism>
<dbReference type="Gene3D" id="3.40.50.720">
    <property type="entry name" value="NAD(P)-binding Rossmann-like Domain"/>
    <property type="match status" value="2"/>
</dbReference>
<keyword evidence="5" id="KW-0627">Porphyrin biosynthesis</keyword>
<dbReference type="InterPro" id="IPR028161">
    <property type="entry name" value="Met8-like"/>
</dbReference>
<dbReference type="NCBIfam" id="TIGR01470">
    <property type="entry name" value="cysG_Nterm"/>
    <property type="match status" value="1"/>
</dbReference>
<dbReference type="Pfam" id="PF13241">
    <property type="entry name" value="NAD_binding_7"/>
    <property type="match status" value="1"/>
</dbReference>
<evidence type="ECO:0000313" key="8">
    <source>
        <dbReference type="Proteomes" id="UP001595828"/>
    </source>
</evidence>
<comment type="pathway">
    <text evidence="1">Porphyrin-containing compound metabolism; siroheme biosynthesis; sirohydrochlorin from precorrin-2: step 1/1.</text>
</comment>
<comment type="catalytic activity">
    <reaction evidence="6">
        <text>precorrin-2 + NAD(+) = sirohydrochlorin + NADH + 2 H(+)</text>
        <dbReference type="Rhea" id="RHEA:15613"/>
        <dbReference type="ChEBI" id="CHEBI:15378"/>
        <dbReference type="ChEBI" id="CHEBI:57540"/>
        <dbReference type="ChEBI" id="CHEBI:57945"/>
        <dbReference type="ChEBI" id="CHEBI:58351"/>
        <dbReference type="ChEBI" id="CHEBI:58827"/>
        <dbReference type="EC" id="1.3.1.76"/>
    </reaction>
</comment>
<reference evidence="8" key="1">
    <citation type="journal article" date="2019" name="Int. J. Syst. Evol. Microbiol.">
        <title>The Global Catalogue of Microorganisms (GCM) 10K type strain sequencing project: providing services to taxonomists for standard genome sequencing and annotation.</title>
        <authorList>
            <consortium name="The Broad Institute Genomics Platform"/>
            <consortium name="The Broad Institute Genome Sequencing Center for Infectious Disease"/>
            <person name="Wu L."/>
            <person name="Ma J."/>
        </authorList>
    </citation>
    <scope>NUCLEOTIDE SEQUENCE [LARGE SCALE GENOMIC DNA]</scope>
    <source>
        <strain evidence="8">CGMCC 1.12989</strain>
    </source>
</reference>